<dbReference type="EMBL" id="LAVV01011679">
    <property type="protein sequence ID" value="KNZ47488.1"/>
    <property type="molecule type" value="Genomic_DNA"/>
</dbReference>
<protein>
    <submittedName>
        <fullName evidence="1">Uncharacterized protein</fullName>
    </submittedName>
</protein>
<accession>A0A0L6UG21</accession>
<proteinExistence type="predicted"/>
<gene>
    <name evidence="1" type="ORF">VP01_6364g1</name>
</gene>
<dbReference type="VEuPathDB" id="FungiDB:VP01_6364g1"/>
<dbReference type="Proteomes" id="UP000037035">
    <property type="component" value="Unassembled WGS sequence"/>
</dbReference>
<comment type="caution">
    <text evidence="1">The sequence shown here is derived from an EMBL/GenBank/DDBJ whole genome shotgun (WGS) entry which is preliminary data.</text>
</comment>
<keyword evidence="2" id="KW-1185">Reference proteome</keyword>
<evidence type="ECO:0000313" key="1">
    <source>
        <dbReference type="EMBL" id="KNZ47488.1"/>
    </source>
</evidence>
<evidence type="ECO:0000313" key="2">
    <source>
        <dbReference type="Proteomes" id="UP000037035"/>
    </source>
</evidence>
<name>A0A0L6UG21_9BASI</name>
<reference evidence="1 2" key="1">
    <citation type="submission" date="2015-08" db="EMBL/GenBank/DDBJ databases">
        <title>Next Generation Sequencing and Analysis of the Genome of Puccinia sorghi L Schw, the Causal Agent of Maize Common Rust.</title>
        <authorList>
            <person name="Rochi L."/>
            <person name="Burguener G."/>
            <person name="Darino M."/>
            <person name="Turjanski A."/>
            <person name="Kreff E."/>
            <person name="Dieguez M.J."/>
            <person name="Sacco F."/>
        </authorList>
    </citation>
    <scope>NUCLEOTIDE SEQUENCE [LARGE SCALE GENOMIC DNA]</scope>
    <source>
        <strain evidence="1 2">RO10H11247</strain>
    </source>
</reference>
<organism evidence="1 2">
    <name type="scientific">Puccinia sorghi</name>
    <dbReference type="NCBI Taxonomy" id="27349"/>
    <lineage>
        <taxon>Eukaryota</taxon>
        <taxon>Fungi</taxon>
        <taxon>Dikarya</taxon>
        <taxon>Basidiomycota</taxon>
        <taxon>Pucciniomycotina</taxon>
        <taxon>Pucciniomycetes</taxon>
        <taxon>Pucciniales</taxon>
        <taxon>Pucciniaceae</taxon>
        <taxon>Puccinia</taxon>
    </lineage>
</organism>
<dbReference type="AlphaFoldDB" id="A0A0L6UG21"/>
<sequence>MIYGTSLEVLQMVPWSQSGSGLEEHLTALFNPTVRKKCDNENRMTKFCAMQLRDVNKTVNKLRDKVNCLQTSDQRKVTLIQEKLTSENRESSPQEQG</sequence>